<evidence type="ECO:0000313" key="1">
    <source>
        <dbReference type="EMBL" id="MPM80987.1"/>
    </source>
</evidence>
<accession>A0A645CVP5</accession>
<comment type="caution">
    <text evidence="1">The sequence shown here is derived from an EMBL/GenBank/DDBJ whole genome shotgun (WGS) entry which is preliminary data.</text>
</comment>
<dbReference type="AlphaFoldDB" id="A0A645CVP5"/>
<proteinExistence type="predicted"/>
<organism evidence="1">
    <name type="scientific">bioreactor metagenome</name>
    <dbReference type="NCBI Taxonomy" id="1076179"/>
    <lineage>
        <taxon>unclassified sequences</taxon>
        <taxon>metagenomes</taxon>
        <taxon>ecological metagenomes</taxon>
    </lineage>
</organism>
<name>A0A645CVP5_9ZZZZ</name>
<gene>
    <name evidence="1" type="ORF">SDC9_128038</name>
</gene>
<protein>
    <submittedName>
        <fullName evidence="1">Uncharacterized protein</fullName>
    </submittedName>
</protein>
<reference evidence="1" key="1">
    <citation type="submission" date="2019-08" db="EMBL/GenBank/DDBJ databases">
        <authorList>
            <person name="Kucharzyk K."/>
            <person name="Murdoch R.W."/>
            <person name="Higgins S."/>
            <person name="Loffler F."/>
        </authorList>
    </citation>
    <scope>NUCLEOTIDE SEQUENCE</scope>
</reference>
<sequence length="88" mass="9732">MIEHNHGFFRDAGKVIVECTAVNDILCRFIQVDGVIHQHGGIARARSNGFLPGGENSLYNTRTACCAEHTDLFVLEHDLRFVHGGVIN</sequence>
<dbReference type="EMBL" id="VSSQ01030450">
    <property type="protein sequence ID" value="MPM80987.1"/>
    <property type="molecule type" value="Genomic_DNA"/>
</dbReference>